<dbReference type="EMBL" id="MZXV01000070">
    <property type="protein sequence ID" value="PZV34667.1"/>
    <property type="molecule type" value="Genomic_DNA"/>
</dbReference>
<evidence type="ECO:0008006" key="3">
    <source>
        <dbReference type="Google" id="ProtNLM"/>
    </source>
</evidence>
<evidence type="ECO:0000313" key="2">
    <source>
        <dbReference type="Proteomes" id="UP000248616"/>
    </source>
</evidence>
<gene>
    <name evidence="1" type="ORF">B5V02_31660</name>
</gene>
<dbReference type="GO" id="GO:0046653">
    <property type="term" value="P:tetrahydrofolate metabolic process"/>
    <property type="evidence" value="ECO:0007669"/>
    <property type="project" value="InterPro"/>
</dbReference>
<dbReference type="Pfam" id="PF04267">
    <property type="entry name" value="SoxD"/>
    <property type="match status" value="1"/>
</dbReference>
<proteinExistence type="predicted"/>
<organism evidence="1 2">
    <name type="scientific">Mesorhizobium kowhaii</name>
    <dbReference type="NCBI Taxonomy" id="1300272"/>
    <lineage>
        <taxon>Bacteria</taxon>
        <taxon>Pseudomonadati</taxon>
        <taxon>Pseudomonadota</taxon>
        <taxon>Alphaproteobacteria</taxon>
        <taxon>Hyphomicrobiales</taxon>
        <taxon>Phyllobacteriaceae</taxon>
        <taxon>Mesorhizobium</taxon>
    </lineage>
</organism>
<name>A0A2W7BVR3_9HYPH</name>
<protein>
    <recommendedName>
        <fullName evidence="3">Sarcosine oxidase subunit delta</fullName>
    </recommendedName>
</protein>
<dbReference type="GO" id="GO:0008115">
    <property type="term" value="F:sarcosine oxidase activity"/>
    <property type="evidence" value="ECO:0007669"/>
    <property type="project" value="InterPro"/>
</dbReference>
<reference evidence="2" key="1">
    <citation type="submission" date="2017-03" db="EMBL/GenBank/DDBJ databases">
        <authorList>
            <person name="Safronova V.I."/>
            <person name="Sazanova A.L."/>
            <person name="Chirak E.R."/>
        </authorList>
    </citation>
    <scope>NUCLEOTIDE SEQUENCE [LARGE SCALE GENOMIC DNA]</scope>
    <source>
        <strain evidence="2">Ach-343</strain>
    </source>
</reference>
<dbReference type="AlphaFoldDB" id="A0A2W7BVR3"/>
<comment type="caution">
    <text evidence="1">The sequence shown here is derived from an EMBL/GenBank/DDBJ whole genome shotgun (WGS) entry which is preliminary data.</text>
</comment>
<dbReference type="Proteomes" id="UP000248616">
    <property type="component" value="Unassembled WGS sequence"/>
</dbReference>
<dbReference type="Gene3D" id="3.30.2270.10">
    <property type="entry name" value="Folate-binding superfamily"/>
    <property type="match status" value="1"/>
</dbReference>
<dbReference type="InterPro" id="IPR006279">
    <property type="entry name" value="SoxD"/>
</dbReference>
<accession>A0A2W7BVR3</accession>
<dbReference type="InterPro" id="IPR038561">
    <property type="entry name" value="SoxD_sf"/>
</dbReference>
<sequence length="83" mass="9484">MKLLTCPVNGPRNITEFQYLGPVRAASAEQPEQLIEALFYAENPLGVMREWWRHTPSNTVLIAERHTVSDQILATYLPHRKPA</sequence>
<dbReference type="RefSeq" id="WP_111547983.1">
    <property type="nucleotide sequence ID" value="NZ_JBHLYT010000053.1"/>
</dbReference>
<keyword evidence="2" id="KW-1185">Reference proteome</keyword>
<evidence type="ECO:0000313" key="1">
    <source>
        <dbReference type="EMBL" id="PZV34667.1"/>
    </source>
</evidence>
<dbReference type="OrthoDB" id="7159274at2"/>